<proteinExistence type="predicted"/>
<evidence type="ECO:0000313" key="3">
    <source>
        <dbReference type="Proteomes" id="UP000091956"/>
    </source>
</evidence>
<accession>A0A1B8GPP1</accession>
<gene>
    <name evidence="2" type="ORF">VE01_05012</name>
</gene>
<reference evidence="2 3" key="1">
    <citation type="submission" date="2016-03" db="EMBL/GenBank/DDBJ databases">
        <title>Comparative genomics of Pseudogymnoascus destructans, the fungus causing white-nose syndrome of bats.</title>
        <authorList>
            <person name="Palmer J.M."/>
            <person name="Drees K.P."/>
            <person name="Foster J.T."/>
            <person name="Lindner D.L."/>
        </authorList>
    </citation>
    <scope>NUCLEOTIDE SEQUENCE [LARGE SCALE GENOMIC DNA]</scope>
    <source>
        <strain evidence="2 3">UAMH 10579</strain>
    </source>
</reference>
<dbReference type="Proteomes" id="UP000091956">
    <property type="component" value="Unassembled WGS sequence"/>
</dbReference>
<keyword evidence="3" id="KW-1185">Reference proteome</keyword>
<name>A0A1B8GPP1_9PEZI</name>
<dbReference type="EMBL" id="KV460220">
    <property type="protein sequence ID" value="OBT97788.1"/>
    <property type="molecule type" value="Genomic_DNA"/>
</dbReference>
<protein>
    <submittedName>
        <fullName evidence="2">Uncharacterized protein</fullName>
    </submittedName>
</protein>
<dbReference type="AlphaFoldDB" id="A0A1B8GPP1"/>
<dbReference type="GeneID" id="28838398"/>
<organism evidence="2 3">
    <name type="scientific">Pseudogymnoascus verrucosus</name>
    <dbReference type="NCBI Taxonomy" id="342668"/>
    <lineage>
        <taxon>Eukaryota</taxon>
        <taxon>Fungi</taxon>
        <taxon>Dikarya</taxon>
        <taxon>Ascomycota</taxon>
        <taxon>Pezizomycotina</taxon>
        <taxon>Leotiomycetes</taxon>
        <taxon>Thelebolales</taxon>
        <taxon>Thelebolaceae</taxon>
        <taxon>Pseudogymnoascus</taxon>
    </lineage>
</organism>
<dbReference type="RefSeq" id="XP_018131521.1">
    <property type="nucleotide sequence ID" value="XM_018274478.1"/>
</dbReference>
<dbReference type="PROSITE" id="PS51257">
    <property type="entry name" value="PROKAR_LIPOPROTEIN"/>
    <property type="match status" value="1"/>
</dbReference>
<evidence type="ECO:0000313" key="2">
    <source>
        <dbReference type="EMBL" id="OBT97788.1"/>
    </source>
</evidence>
<sequence length="112" mass="12425">MKVIQSLSVIISVVVACTNACIVLDGIYSSDTGAVKGTLVENDVQTCTLAGTLDRDAYLFTCINGYSASFIRKDLTAVTYRDNNGRTYQFQVQKYQPDKSDPQYRLSARMFC</sequence>
<keyword evidence="1" id="KW-0732">Signal</keyword>
<feature type="chain" id="PRO_5043048843" evidence="1">
    <location>
        <begin position="21"/>
        <end position="112"/>
    </location>
</feature>
<reference evidence="3" key="2">
    <citation type="journal article" date="2018" name="Nat. Commun.">
        <title>Extreme sensitivity to ultraviolet light in the fungal pathogen causing white-nose syndrome of bats.</title>
        <authorList>
            <person name="Palmer J.M."/>
            <person name="Drees K.P."/>
            <person name="Foster J.T."/>
            <person name="Lindner D.L."/>
        </authorList>
    </citation>
    <scope>NUCLEOTIDE SEQUENCE [LARGE SCALE GENOMIC DNA]</scope>
    <source>
        <strain evidence="3">UAMH 10579</strain>
    </source>
</reference>
<feature type="signal peptide" evidence="1">
    <location>
        <begin position="1"/>
        <end position="20"/>
    </location>
</feature>
<evidence type="ECO:0000256" key="1">
    <source>
        <dbReference type="SAM" id="SignalP"/>
    </source>
</evidence>